<proteinExistence type="predicted"/>
<reference evidence="2" key="2">
    <citation type="submission" date="2020-09" db="EMBL/GenBank/DDBJ databases">
        <authorList>
            <person name="Sun Q."/>
            <person name="Zhou Y."/>
        </authorList>
    </citation>
    <scope>NUCLEOTIDE SEQUENCE</scope>
    <source>
        <strain evidence="2">CGMCC 1.12408</strain>
    </source>
</reference>
<evidence type="ECO:0000256" key="1">
    <source>
        <dbReference type="SAM" id="MobiDB-lite"/>
    </source>
</evidence>
<accession>A0A916S2S8</accession>
<dbReference type="AlphaFoldDB" id="A0A916S2S8"/>
<organism evidence="2 3">
    <name type="scientific">Ornithinibacillus halotolerans</name>
    <dbReference type="NCBI Taxonomy" id="1274357"/>
    <lineage>
        <taxon>Bacteria</taxon>
        <taxon>Bacillati</taxon>
        <taxon>Bacillota</taxon>
        <taxon>Bacilli</taxon>
        <taxon>Bacillales</taxon>
        <taxon>Bacillaceae</taxon>
        <taxon>Ornithinibacillus</taxon>
    </lineage>
</organism>
<keyword evidence="3" id="KW-1185">Reference proteome</keyword>
<feature type="compositionally biased region" description="Low complexity" evidence="1">
    <location>
        <begin position="27"/>
        <end position="52"/>
    </location>
</feature>
<comment type="caution">
    <text evidence="2">The sequence shown here is derived from an EMBL/GenBank/DDBJ whole genome shotgun (WGS) entry which is preliminary data.</text>
</comment>
<name>A0A916S2S8_9BACI</name>
<gene>
    <name evidence="2" type="ORF">GCM10008025_25120</name>
</gene>
<dbReference type="EMBL" id="BMEY01000012">
    <property type="protein sequence ID" value="GGA80711.1"/>
    <property type="molecule type" value="Genomic_DNA"/>
</dbReference>
<evidence type="ECO:0000313" key="3">
    <source>
        <dbReference type="Proteomes" id="UP000613512"/>
    </source>
</evidence>
<protein>
    <submittedName>
        <fullName evidence="2">Uncharacterized protein</fullName>
    </submittedName>
</protein>
<dbReference type="Proteomes" id="UP000613512">
    <property type="component" value="Unassembled WGS sequence"/>
</dbReference>
<evidence type="ECO:0000313" key="2">
    <source>
        <dbReference type="EMBL" id="GGA80711.1"/>
    </source>
</evidence>
<feature type="region of interest" description="Disordered" evidence="1">
    <location>
        <begin position="23"/>
        <end position="52"/>
    </location>
</feature>
<sequence length="180" mass="20520">MSYNQYCKKGVGQYRHQTTANHPSYRSASMSIPTQSSPSQTSENNSTLPTSNNLLEQIRTEWRQKNINTEELDKLEGVWNALRSEVGREQITNVINRIKPIVEKIPLRGVMNAMSNNDKLNELLNNLSSDATNSDVLQNMLKDPNLRKTALDMMQNIMSDEKKIAEMTELMSKMLNSDNK</sequence>
<reference evidence="2" key="1">
    <citation type="journal article" date="2014" name="Int. J. Syst. Evol. Microbiol.">
        <title>Complete genome sequence of Corynebacterium casei LMG S-19264T (=DSM 44701T), isolated from a smear-ripened cheese.</title>
        <authorList>
            <consortium name="US DOE Joint Genome Institute (JGI-PGF)"/>
            <person name="Walter F."/>
            <person name="Albersmeier A."/>
            <person name="Kalinowski J."/>
            <person name="Ruckert C."/>
        </authorList>
    </citation>
    <scope>NUCLEOTIDE SEQUENCE</scope>
    <source>
        <strain evidence="2">CGMCC 1.12408</strain>
    </source>
</reference>
<dbReference type="RefSeq" id="WP_188385009.1">
    <property type="nucleotide sequence ID" value="NZ_BMEY01000012.1"/>
</dbReference>